<keyword evidence="2" id="KW-1185">Reference proteome</keyword>
<evidence type="ECO:0008006" key="3">
    <source>
        <dbReference type="Google" id="ProtNLM"/>
    </source>
</evidence>
<dbReference type="EMBL" id="OZ075126">
    <property type="protein sequence ID" value="CAL4944958.1"/>
    <property type="molecule type" value="Genomic_DNA"/>
</dbReference>
<sequence>MEDDFLASGPALTNSNYVTWAAVMKVHLQARGLWDAIDGDAKGPVDPSTDCRALAAIHRAISRRILSKIDGKETAKEAWQALRTLRLGTEPMKRAKVRAFRQELEAVRMKDPETVGDFVDRVTALVFNIRAHDGGEVEEGYLVRKILRAVSPKFSQIALVIEVLCDLESMTVDGLVDRLKAYEIQMEDEWKLR</sequence>
<accession>A0ABC8YM65</accession>
<evidence type="ECO:0000313" key="2">
    <source>
        <dbReference type="Proteomes" id="UP001497457"/>
    </source>
</evidence>
<gene>
    <name evidence="1" type="ORF">URODEC1_LOCUS35153</name>
</gene>
<proteinExistence type="predicted"/>
<reference evidence="1 2" key="2">
    <citation type="submission" date="2024-10" db="EMBL/GenBank/DDBJ databases">
        <authorList>
            <person name="Ryan C."/>
        </authorList>
    </citation>
    <scope>NUCLEOTIDE SEQUENCE [LARGE SCALE GENOMIC DNA]</scope>
</reference>
<dbReference type="PANTHER" id="PTHR35317:SF38">
    <property type="entry name" value="RNA-DIRECTED DNA POLYMERASE"/>
    <property type="match status" value="1"/>
</dbReference>
<evidence type="ECO:0000313" key="1">
    <source>
        <dbReference type="EMBL" id="CAL4944958.1"/>
    </source>
</evidence>
<reference evidence="2" key="1">
    <citation type="submission" date="2024-06" db="EMBL/GenBank/DDBJ databases">
        <authorList>
            <person name="Ryan C."/>
        </authorList>
    </citation>
    <scope>NUCLEOTIDE SEQUENCE [LARGE SCALE GENOMIC DNA]</scope>
</reference>
<dbReference type="Pfam" id="PF14223">
    <property type="entry name" value="Retrotran_gag_2"/>
    <property type="match status" value="1"/>
</dbReference>
<dbReference type="Proteomes" id="UP001497457">
    <property type="component" value="Chromosome 16b"/>
</dbReference>
<organism evidence="1 2">
    <name type="scientific">Urochloa decumbens</name>
    <dbReference type="NCBI Taxonomy" id="240449"/>
    <lineage>
        <taxon>Eukaryota</taxon>
        <taxon>Viridiplantae</taxon>
        <taxon>Streptophyta</taxon>
        <taxon>Embryophyta</taxon>
        <taxon>Tracheophyta</taxon>
        <taxon>Spermatophyta</taxon>
        <taxon>Magnoliopsida</taxon>
        <taxon>Liliopsida</taxon>
        <taxon>Poales</taxon>
        <taxon>Poaceae</taxon>
        <taxon>PACMAD clade</taxon>
        <taxon>Panicoideae</taxon>
        <taxon>Panicodae</taxon>
        <taxon>Paniceae</taxon>
        <taxon>Melinidinae</taxon>
        <taxon>Urochloa</taxon>
    </lineage>
</organism>
<protein>
    <recommendedName>
        <fullName evidence="3">DUF4219 domain-containing protein</fullName>
    </recommendedName>
</protein>
<dbReference type="AlphaFoldDB" id="A0ABC8YM65"/>
<name>A0ABC8YM65_9POAL</name>
<dbReference type="PANTHER" id="PTHR35317">
    <property type="entry name" value="OS04G0629600 PROTEIN"/>
    <property type="match status" value="1"/>
</dbReference>